<name>A0A284S790_ARMOS</name>
<dbReference type="AlphaFoldDB" id="A0A284S790"/>
<accession>A0A284S790</accession>
<dbReference type="Gene3D" id="3.30.200.20">
    <property type="entry name" value="Phosphorylase Kinase, domain 1"/>
    <property type="match status" value="1"/>
</dbReference>
<keyword evidence="1" id="KW-0472">Membrane</keyword>
<evidence type="ECO:0008006" key="4">
    <source>
        <dbReference type="Google" id="ProtNLM"/>
    </source>
</evidence>
<reference evidence="3" key="1">
    <citation type="journal article" date="2017" name="Nat. Ecol. Evol.">
        <title>Genome expansion and lineage-specific genetic innovations in the forest pathogenic fungi Armillaria.</title>
        <authorList>
            <person name="Sipos G."/>
            <person name="Prasanna A.N."/>
            <person name="Walter M.C."/>
            <person name="O'Connor E."/>
            <person name="Balint B."/>
            <person name="Krizsan K."/>
            <person name="Kiss B."/>
            <person name="Hess J."/>
            <person name="Varga T."/>
            <person name="Slot J."/>
            <person name="Riley R."/>
            <person name="Boka B."/>
            <person name="Rigling D."/>
            <person name="Barry K."/>
            <person name="Lee J."/>
            <person name="Mihaltcheva S."/>
            <person name="LaButti K."/>
            <person name="Lipzen A."/>
            <person name="Waldron R."/>
            <person name="Moloney N.M."/>
            <person name="Sperisen C."/>
            <person name="Kredics L."/>
            <person name="Vagvoelgyi C."/>
            <person name="Patrignani A."/>
            <person name="Fitzpatrick D."/>
            <person name="Nagy I."/>
            <person name="Doyle S."/>
            <person name="Anderson J.B."/>
            <person name="Grigoriev I.V."/>
            <person name="Gueldener U."/>
            <person name="Muensterkoetter M."/>
            <person name="Nagy L.G."/>
        </authorList>
    </citation>
    <scope>NUCLEOTIDE SEQUENCE [LARGE SCALE GENOMIC DNA]</scope>
    <source>
        <strain evidence="3">C18/9</strain>
    </source>
</reference>
<protein>
    <recommendedName>
        <fullName evidence="4">Protein kinase domain-containing protein</fullName>
    </recommendedName>
</protein>
<keyword evidence="1" id="KW-1133">Transmembrane helix</keyword>
<keyword evidence="3" id="KW-1185">Reference proteome</keyword>
<keyword evidence="1" id="KW-0812">Transmembrane</keyword>
<dbReference type="STRING" id="47428.A0A284S790"/>
<dbReference type="EMBL" id="FUEG01000038">
    <property type="protein sequence ID" value="SJL16878.1"/>
    <property type="molecule type" value="Genomic_DNA"/>
</dbReference>
<feature type="transmembrane region" description="Helical" evidence="1">
    <location>
        <begin position="258"/>
        <end position="277"/>
    </location>
</feature>
<evidence type="ECO:0000256" key="1">
    <source>
        <dbReference type="SAM" id="Phobius"/>
    </source>
</evidence>
<gene>
    <name evidence="2" type="ORF">ARMOST_20408</name>
</gene>
<dbReference type="Proteomes" id="UP000219338">
    <property type="component" value="Unassembled WGS sequence"/>
</dbReference>
<organism evidence="2 3">
    <name type="scientific">Armillaria ostoyae</name>
    <name type="common">Armillaria root rot fungus</name>
    <dbReference type="NCBI Taxonomy" id="47428"/>
    <lineage>
        <taxon>Eukaryota</taxon>
        <taxon>Fungi</taxon>
        <taxon>Dikarya</taxon>
        <taxon>Basidiomycota</taxon>
        <taxon>Agaricomycotina</taxon>
        <taxon>Agaricomycetes</taxon>
        <taxon>Agaricomycetidae</taxon>
        <taxon>Agaricales</taxon>
        <taxon>Marasmiineae</taxon>
        <taxon>Physalacriaceae</taxon>
        <taxon>Armillaria</taxon>
    </lineage>
</organism>
<feature type="transmembrane region" description="Helical" evidence="1">
    <location>
        <begin position="336"/>
        <end position="358"/>
    </location>
</feature>
<evidence type="ECO:0000313" key="3">
    <source>
        <dbReference type="Proteomes" id="UP000219338"/>
    </source>
</evidence>
<proteinExistence type="predicted"/>
<evidence type="ECO:0000313" key="2">
    <source>
        <dbReference type="EMBL" id="SJL16878.1"/>
    </source>
</evidence>
<sequence length="442" mass="49307">MPLPPSTFHPHPFLDSAIERNARRIELETRLTQTMTPDAKEREIRKYSKMESQHLRLRRTKIKLADFRTVKVIGKGAFGEKVDTGKVYTMKSLQKAEMLKRDQASGSCASRVRRPCRVHIPGTWFEGDVLRTWRDNLWMGMCEVEGMENDEACTVGSSDSERTYAEEEDFCQEGGHRRDINTTSASIFSRHLLDTTNQQVLSNEGLSIAGWLPCSSPATSSDPLASFSSSLLFLVLRPSIALIIAFRLRTASLPLSSFIPVFTTTLLSPFVGGFGLAELSEQSEKCDGEHWDCISDTADRVYSRVGNGWGTCDCWVTHVSVKSTGTTLEMPSLHSFMIPLLYIIMYGVITGVCAYILLNGMGPVDHRQARRWSSCPTNHQCCGGVGYPTWWIYPALNTWLTSGNRRACDGGEHPRSSVGWNPQTSGIIDELPSMSNWVFGAE</sequence>
<feature type="transmembrane region" description="Helical" evidence="1">
    <location>
        <begin position="224"/>
        <end position="246"/>
    </location>
</feature>